<dbReference type="KEGG" id="sdr:SCD_n00318"/>
<gene>
    <name evidence="2" type="ORF">SCD_n00318</name>
</gene>
<dbReference type="SUPFAM" id="SSF52091">
    <property type="entry name" value="SpoIIaa-like"/>
    <property type="match status" value="1"/>
</dbReference>
<protein>
    <recommendedName>
        <fullName evidence="1">STAS domain-containing protein</fullName>
    </recommendedName>
</protein>
<accession>S6B0B7</accession>
<evidence type="ECO:0000259" key="1">
    <source>
        <dbReference type="PROSITE" id="PS50801"/>
    </source>
</evidence>
<dbReference type="EMBL" id="AP013066">
    <property type="protein sequence ID" value="BAN34167.1"/>
    <property type="molecule type" value="Genomic_DNA"/>
</dbReference>
<evidence type="ECO:0000313" key="3">
    <source>
        <dbReference type="Proteomes" id="UP000015559"/>
    </source>
</evidence>
<organism evidence="2 3">
    <name type="scientific">Sulfuricella denitrificans (strain DSM 22764 / NBRC 105220 / skB26)</name>
    <dbReference type="NCBI Taxonomy" id="1163617"/>
    <lineage>
        <taxon>Bacteria</taxon>
        <taxon>Pseudomonadati</taxon>
        <taxon>Pseudomonadota</taxon>
        <taxon>Betaproteobacteria</taxon>
        <taxon>Nitrosomonadales</taxon>
        <taxon>Sulfuricellaceae</taxon>
        <taxon>Sulfuricella</taxon>
    </lineage>
</organism>
<sequence>MYSAVEEAAILYASDHPDQAAALLLDFVKNNADRKELKPWMMLFDIYQIQGKKALFEELALEFVVKFERSAPTWSDDKVPGVQTENPKAGGGTAVEGYVALTGILQGDKDSLFLNLEQVAQKGAGLRLDFARLEGLDASGSRRLVETLQGLKKSGKKITPISVPHVTELLKALLGQGSEDEEAHWQLLLNLYQCQGMETEYEDLAVEYAITFEMSPPSWESMPPCRQPVEAVMADTPDELPHDEDTFFMRGVISADSAQQLQDLKNFAASRSEVYLDMADVSRVDFVSIGDFVGVLVGLNCGGKKLLVRNANEMIRALFGVMGVDQFADILKRKIG</sequence>
<dbReference type="Proteomes" id="UP000015559">
    <property type="component" value="Chromosome"/>
</dbReference>
<dbReference type="InterPro" id="IPR002645">
    <property type="entry name" value="STAS_dom"/>
</dbReference>
<dbReference type="STRING" id="1163617.SCD_n00318"/>
<keyword evidence="3" id="KW-1185">Reference proteome</keyword>
<dbReference type="Gene3D" id="3.30.750.24">
    <property type="entry name" value="STAS domain"/>
    <property type="match status" value="1"/>
</dbReference>
<dbReference type="HOGENOM" id="CLU_047805_0_0_4"/>
<dbReference type="PROSITE" id="PS50801">
    <property type="entry name" value="STAS"/>
    <property type="match status" value="1"/>
</dbReference>
<proteinExistence type="predicted"/>
<dbReference type="eggNOG" id="COG1366">
    <property type="taxonomic scope" value="Bacteria"/>
</dbReference>
<feature type="domain" description="STAS" evidence="1">
    <location>
        <begin position="247"/>
        <end position="336"/>
    </location>
</feature>
<dbReference type="AlphaFoldDB" id="S6B0B7"/>
<name>S6B0B7_SULDS</name>
<reference evidence="2 3" key="1">
    <citation type="journal article" date="2012" name="Appl. Environ. Microbiol.">
        <title>Draft genome sequence of a psychrotolerant sulfur-oxidizing bacterium, Sulfuricella denitrificans skB26, and proteomic insights into cold adaptation.</title>
        <authorList>
            <person name="Watanabe T."/>
            <person name="Kojima H."/>
            <person name="Fukui M."/>
        </authorList>
    </citation>
    <scope>NUCLEOTIDE SEQUENCE [LARGE SCALE GENOMIC DNA]</scope>
    <source>
        <strain evidence="3">skB26</strain>
    </source>
</reference>
<dbReference type="InterPro" id="IPR036513">
    <property type="entry name" value="STAS_dom_sf"/>
</dbReference>
<evidence type="ECO:0000313" key="2">
    <source>
        <dbReference type="EMBL" id="BAN34167.1"/>
    </source>
</evidence>